<name>A0A9X7WK10_9MYCO</name>
<protein>
    <submittedName>
        <fullName evidence="1">Uncharacterized protein</fullName>
    </submittedName>
</protein>
<dbReference type="AlphaFoldDB" id="A0A9X7WK10"/>
<accession>A0A9X7WK10</accession>
<reference evidence="1" key="1">
    <citation type="submission" date="2021-08" db="EMBL/GenBank/DDBJ databases">
        <title>Whole genome sequencing of non-tuberculosis mycobacteria type-strains.</title>
        <authorList>
            <person name="Igarashi Y."/>
            <person name="Osugi A."/>
            <person name="Mitarai S."/>
        </authorList>
    </citation>
    <scope>NUCLEOTIDE SEQUENCE</scope>
    <source>
        <strain evidence="1">JCM 30995</strain>
    </source>
</reference>
<gene>
    <name evidence="1" type="ORF">K3U94_10860</name>
</gene>
<evidence type="ECO:0000313" key="1">
    <source>
        <dbReference type="EMBL" id="QZA09671.1"/>
    </source>
</evidence>
<sequence length="102" mass="11383">MRRLLTGNSAIASADFGDVRRPPGRRLHCRPVDRRDRAVEAIISVGKPLFSAEQDTSELMRISRFTDRSSSAVIIQRRTGEARFAIAIRLQSAPRAVVARHS</sequence>
<dbReference type="RefSeq" id="WP_220696479.1">
    <property type="nucleotide sequence ID" value="NZ_CP080997.1"/>
</dbReference>
<organism evidence="1 2">
    <name type="scientific">Mycolicibacter heraklionensis</name>
    <dbReference type="NCBI Taxonomy" id="512402"/>
    <lineage>
        <taxon>Bacteria</taxon>
        <taxon>Bacillati</taxon>
        <taxon>Actinomycetota</taxon>
        <taxon>Actinomycetes</taxon>
        <taxon>Mycobacteriales</taxon>
        <taxon>Mycobacteriaceae</taxon>
        <taxon>Mycolicibacter</taxon>
    </lineage>
</organism>
<proteinExistence type="predicted"/>
<dbReference type="EMBL" id="CP080997">
    <property type="protein sequence ID" value="QZA09671.1"/>
    <property type="molecule type" value="Genomic_DNA"/>
</dbReference>
<evidence type="ECO:0000313" key="2">
    <source>
        <dbReference type="Proteomes" id="UP000825008"/>
    </source>
</evidence>
<dbReference type="Proteomes" id="UP000825008">
    <property type="component" value="Chromosome"/>
</dbReference>
<dbReference type="KEGG" id="mher:K3U94_10860"/>